<evidence type="ECO:0000259" key="6">
    <source>
        <dbReference type="Pfam" id="PF00732"/>
    </source>
</evidence>
<organism evidence="8 9">
    <name type="scientific">Nocardioides soli</name>
    <dbReference type="NCBI Taxonomy" id="1036020"/>
    <lineage>
        <taxon>Bacteria</taxon>
        <taxon>Bacillati</taxon>
        <taxon>Actinomycetota</taxon>
        <taxon>Actinomycetes</taxon>
        <taxon>Propionibacteriales</taxon>
        <taxon>Nocardioidaceae</taxon>
        <taxon>Nocardioides</taxon>
    </lineage>
</organism>
<dbReference type="EC" id="1.1.3.-" evidence="8"/>
<protein>
    <submittedName>
        <fullName evidence="8">Choline dehydrogenase/5-(Hydroxymethyl)furfural/furfural oxidase</fullName>
        <ecNumber evidence="8">1.1.3.-</ecNumber>
        <ecNumber evidence="8">1.1.3.47</ecNumber>
        <ecNumber evidence="8">1.1.99.1</ecNumber>
    </submittedName>
</protein>
<keyword evidence="9" id="KW-1185">Reference proteome</keyword>
<reference evidence="8 9" key="1">
    <citation type="submission" date="2020-08" db="EMBL/GenBank/DDBJ databases">
        <title>Sequencing the genomes of 1000 actinobacteria strains.</title>
        <authorList>
            <person name="Klenk H.-P."/>
        </authorList>
    </citation>
    <scope>NUCLEOTIDE SEQUENCE [LARGE SCALE GENOMIC DNA]</scope>
    <source>
        <strain evidence="8 9">DSM 105498</strain>
    </source>
</reference>
<evidence type="ECO:0000259" key="7">
    <source>
        <dbReference type="Pfam" id="PF05199"/>
    </source>
</evidence>
<dbReference type="PIRSF" id="PIRSF000137">
    <property type="entry name" value="Alcohol_oxidase"/>
    <property type="match status" value="1"/>
</dbReference>
<dbReference type="Gene3D" id="3.30.410.40">
    <property type="match status" value="1"/>
</dbReference>
<dbReference type="SUPFAM" id="SSF51905">
    <property type="entry name" value="FAD/NAD(P)-binding domain"/>
    <property type="match status" value="1"/>
</dbReference>
<evidence type="ECO:0000256" key="3">
    <source>
        <dbReference type="ARBA" id="ARBA00022630"/>
    </source>
</evidence>
<comment type="cofactor">
    <cofactor evidence="1 5">
        <name>FAD</name>
        <dbReference type="ChEBI" id="CHEBI:57692"/>
    </cofactor>
</comment>
<evidence type="ECO:0000313" key="8">
    <source>
        <dbReference type="EMBL" id="MBB3043151.1"/>
    </source>
</evidence>
<keyword evidence="4 5" id="KW-0274">FAD</keyword>
<dbReference type="AlphaFoldDB" id="A0A7W4VWK2"/>
<evidence type="ECO:0000256" key="1">
    <source>
        <dbReference type="ARBA" id="ARBA00001974"/>
    </source>
</evidence>
<comment type="similarity">
    <text evidence="2">Belongs to the GMC oxidoreductase family.</text>
</comment>
<evidence type="ECO:0000256" key="5">
    <source>
        <dbReference type="PIRSR" id="PIRSR000137-2"/>
    </source>
</evidence>
<dbReference type="EC" id="1.1.3.47" evidence="8"/>
<dbReference type="PANTHER" id="PTHR11552:SF147">
    <property type="entry name" value="CHOLINE DEHYDROGENASE, MITOCHONDRIAL"/>
    <property type="match status" value="1"/>
</dbReference>
<gene>
    <name evidence="8" type="ORF">FHU40_002969</name>
</gene>
<proteinExistence type="inferred from homology"/>
<dbReference type="InterPro" id="IPR007867">
    <property type="entry name" value="GMC_OxRtase_C"/>
</dbReference>
<feature type="domain" description="Glucose-methanol-choline oxidoreductase N-terminal" evidence="6">
    <location>
        <begin position="5"/>
        <end position="261"/>
    </location>
</feature>
<accession>A0A7W4VWK2</accession>
<evidence type="ECO:0000256" key="4">
    <source>
        <dbReference type="ARBA" id="ARBA00022827"/>
    </source>
</evidence>
<feature type="binding site" evidence="5">
    <location>
        <position position="204"/>
    </location>
    <ligand>
        <name>FAD</name>
        <dbReference type="ChEBI" id="CHEBI:57692"/>
    </ligand>
</feature>
<evidence type="ECO:0000256" key="2">
    <source>
        <dbReference type="ARBA" id="ARBA00010790"/>
    </source>
</evidence>
<dbReference type="RefSeq" id="WP_183593037.1">
    <property type="nucleotide sequence ID" value="NZ_JACHWR010000002.1"/>
</dbReference>
<dbReference type="InterPro" id="IPR000172">
    <property type="entry name" value="GMC_OxRdtase_N"/>
</dbReference>
<sequence>MKRVVVVGAGSAGCVVAAELGGGCEVLLVEAGSDRTPESRPARLRSIAYMDALDEPAAFWSGVVASFRRGEAPRDYLRGRGIGGSGAVNAMIGLPGIAADYDRWRDRYGCTGWGWDDVAPTFAELFPTLRQVREDELTVVDRALRDAAADLGMPDDVDLRFDEQDGAGRLWLTADDAGRSSSAEQFLDGARADGRVTVRDDATVVALECRGPQVTGVRLSDGSRIDADHVVLCAGAFGSPEILMRSGISRPGLGRNLKDHAAIRVDLVLHADAPAEDRSIPTIGSVLRTSSGRTPSDIHLLPMHGSLAGAPEGAAGVLVMSLMTATSSGGLGLDDATGRLAIDLDLISTDDDKQAFLAGLQILGEVLATPAFEKTVERVEAGTGTTFDRLRSEEFVDTWLEGRLGNYLHPVGTCRMGDPADDGAVVDLHGSVIGYDGVSVIDASVLPDIPAANTHLPTVMVAKRLARHVADQLSG</sequence>
<dbReference type="Proteomes" id="UP000589626">
    <property type="component" value="Unassembled WGS sequence"/>
</dbReference>
<feature type="domain" description="Glucose-methanol-choline oxidoreductase C-terminal" evidence="7">
    <location>
        <begin position="331"/>
        <end position="462"/>
    </location>
</feature>
<name>A0A7W4VWK2_9ACTN</name>
<evidence type="ECO:0000313" key="9">
    <source>
        <dbReference type="Proteomes" id="UP000589626"/>
    </source>
</evidence>
<dbReference type="Gene3D" id="3.50.50.60">
    <property type="entry name" value="FAD/NAD(P)-binding domain"/>
    <property type="match status" value="1"/>
</dbReference>
<dbReference type="SUPFAM" id="SSF54373">
    <property type="entry name" value="FAD-linked reductases, C-terminal domain"/>
    <property type="match status" value="1"/>
</dbReference>
<keyword evidence="3" id="KW-0285">Flavoprotein</keyword>
<dbReference type="Pfam" id="PF00732">
    <property type="entry name" value="GMC_oxred_N"/>
    <property type="match status" value="1"/>
</dbReference>
<dbReference type="GO" id="GO:0008812">
    <property type="term" value="F:choline dehydrogenase activity"/>
    <property type="evidence" value="ECO:0007669"/>
    <property type="project" value="UniProtKB-EC"/>
</dbReference>
<dbReference type="InterPro" id="IPR036188">
    <property type="entry name" value="FAD/NAD-bd_sf"/>
</dbReference>
<comment type="caution">
    <text evidence="8">The sequence shown here is derived from an EMBL/GenBank/DDBJ whole genome shotgun (WGS) entry which is preliminary data.</text>
</comment>
<feature type="binding site" evidence="5">
    <location>
        <position position="407"/>
    </location>
    <ligand>
        <name>substrate</name>
    </ligand>
</feature>
<keyword evidence="8" id="KW-0560">Oxidoreductase</keyword>
<dbReference type="EC" id="1.1.99.1" evidence="8"/>
<dbReference type="Pfam" id="PF05199">
    <property type="entry name" value="GMC_oxred_C"/>
    <property type="match status" value="1"/>
</dbReference>
<dbReference type="PANTHER" id="PTHR11552">
    <property type="entry name" value="GLUCOSE-METHANOL-CHOLINE GMC OXIDOREDUCTASE"/>
    <property type="match status" value="1"/>
</dbReference>
<dbReference type="EMBL" id="JACHWR010000002">
    <property type="protein sequence ID" value="MBB3043151.1"/>
    <property type="molecule type" value="Genomic_DNA"/>
</dbReference>
<dbReference type="GO" id="GO:0050660">
    <property type="term" value="F:flavin adenine dinucleotide binding"/>
    <property type="evidence" value="ECO:0007669"/>
    <property type="project" value="InterPro"/>
</dbReference>
<dbReference type="InterPro" id="IPR012132">
    <property type="entry name" value="GMC_OxRdtase"/>
</dbReference>